<reference evidence="2" key="1">
    <citation type="journal article" date="2019" name="Int. J. Syst. Evol. Microbiol.">
        <title>The Global Catalogue of Microorganisms (GCM) 10K type strain sequencing project: providing services to taxonomists for standard genome sequencing and annotation.</title>
        <authorList>
            <consortium name="The Broad Institute Genomics Platform"/>
            <consortium name="The Broad Institute Genome Sequencing Center for Infectious Disease"/>
            <person name="Wu L."/>
            <person name="Ma J."/>
        </authorList>
    </citation>
    <scope>NUCLEOTIDE SEQUENCE [LARGE SCALE GENOMIC DNA]</scope>
    <source>
        <strain evidence="2">CCM 7435</strain>
    </source>
</reference>
<protein>
    <submittedName>
        <fullName evidence="1">C-type cytochrome</fullName>
    </submittedName>
</protein>
<comment type="caution">
    <text evidence="1">The sequence shown here is derived from an EMBL/GenBank/DDBJ whole genome shotgun (WGS) entry which is preliminary data.</text>
</comment>
<dbReference type="EMBL" id="JBHUHD010000004">
    <property type="protein sequence ID" value="MFD2143663.1"/>
    <property type="molecule type" value="Genomic_DNA"/>
</dbReference>
<dbReference type="RefSeq" id="WP_213356678.1">
    <property type="nucleotide sequence ID" value="NZ_JAHBGB010000046.1"/>
</dbReference>
<organism evidence="1 2">
    <name type="scientific">Ancylobacter oerskovii</name>
    <dbReference type="NCBI Taxonomy" id="459519"/>
    <lineage>
        <taxon>Bacteria</taxon>
        <taxon>Pseudomonadati</taxon>
        <taxon>Pseudomonadota</taxon>
        <taxon>Alphaproteobacteria</taxon>
        <taxon>Hyphomicrobiales</taxon>
        <taxon>Xanthobacteraceae</taxon>
        <taxon>Ancylobacter</taxon>
    </lineage>
</organism>
<proteinExistence type="predicted"/>
<dbReference type="SUPFAM" id="SSF46626">
    <property type="entry name" value="Cytochrome c"/>
    <property type="match status" value="1"/>
</dbReference>
<evidence type="ECO:0000313" key="1">
    <source>
        <dbReference type="EMBL" id="MFD2143663.1"/>
    </source>
</evidence>
<keyword evidence="2" id="KW-1185">Reference proteome</keyword>
<dbReference type="Proteomes" id="UP001597299">
    <property type="component" value="Unassembled WGS sequence"/>
</dbReference>
<dbReference type="Gene3D" id="1.10.760.10">
    <property type="entry name" value="Cytochrome c-like domain"/>
    <property type="match status" value="1"/>
</dbReference>
<sequence length="83" mass="8859">MEVGQNKAAPHLSGVVGRTAGRVDDATYSDAMRSSGVVWDARSLDTFLTAPGRMVRGTRMTVAIPNAAQRAAIIQCLQDRSAR</sequence>
<dbReference type="InterPro" id="IPR002327">
    <property type="entry name" value="Cyt_c_1A/1B"/>
</dbReference>
<gene>
    <name evidence="1" type="ORF">ACFSNC_25055</name>
</gene>
<accession>A0ABW4Z5Q9</accession>
<evidence type="ECO:0000313" key="2">
    <source>
        <dbReference type="Proteomes" id="UP001597299"/>
    </source>
</evidence>
<dbReference type="InterPro" id="IPR036909">
    <property type="entry name" value="Cyt_c-like_dom_sf"/>
</dbReference>
<dbReference type="PRINTS" id="PR00604">
    <property type="entry name" value="CYTCHRMECIAB"/>
</dbReference>
<name>A0ABW4Z5Q9_9HYPH</name>